<evidence type="ECO:0000313" key="2">
    <source>
        <dbReference type="Proteomes" id="UP001162992"/>
    </source>
</evidence>
<name>A0ACC2DAB7_DIPCM</name>
<comment type="caution">
    <text evidence="1">The sequence shown here is derived from an EMBL/GenBank/DDBJ whole genome shotgun (WGS) entry which is preliminary data.</text>
</comment>
<accession>A0ACC2DAB7</accession>
<gene>
    <name evidence="1" type="ORF">O6H91_06G005800</name>
</gene>
<organism evidence="1 2">
    <name type="scientific">Diphasiastrum complanatum</name>
    <name type="common">Issler's clubmoss</name>
    <name type="synonym">Lycopodium complanatum</name>
    <dbReference type="NCBI Taxonomy" id="34168"/>
    <lineage>
        <taxon>Eukaryota</taxon>
        <taxon>Viridiplantae</taxon>
        <taxon>Streptophyta</taxon>
        <taxon>Embryophyta</taxon>
        <taxon>Tracheophyta</taxon>
        <taxon>Lycopodiopsida</taxon>
        <taxon>Lycopodiales</taxon>
        <taxon>Lycopodiaceae</taxon>
        <taxon>Lycopodioideae</taxon>
        <taxon>Diphasiastrum</taxon>
    </lineage>
</organism>
<protein>
    <submittedName>
        <fullName evidence="1">Uncharacterized protein</fullName>
    </submittedName>
</protein>
<keyword evidence="2" id="KW-1185">Reference proteome</keyword>
<proteinExistence type="predicted"/>
<sequence length="319" mass="33947">MPGGCDWGLAKAVEEGAVVGPRILFSGHALSQTGGHGDMRLPNEDIVCSCSSALALGRVCDGVAEVRRAARDELRKGAHQIKIMASGGVSSPTDYLSSLQFSSEEIAAIVEEASHVGRYVCAHAYTPAAAKRALELGVRSIEHGNLLDEDCIDLIKRKGAYLVPTLVTYDQIRQRGEASGMAADLVGKVGNLLERGLEVLSLADRKGVNICFGTDLLGDMHAYQLEELALRSKVQSPAAILRSATSTCAQLFCMDGIVGTLAEGAYADILVLEKNPILDISVLEDSSNIVMILKEGEVVKLSKRTISKVVDGRTLIQLS</sequence>
<evidence type="ECO:0000313" key="1">
    <source>
        <dbReference type="EMBL" id="KAJ7551231.1"/>
    </source>
</evidence>
<reference evidence="2" key="1">
    <citation type="journal article" date="2024" name="Proc. Natl. Acad. Sci. U.S.A.">
        <title>Extraordinary preservation of gene collinearity over three hundred million years revealed in homosporous lycophytes.</title>
        <authorList>
            <person name="Li C."/>
            <person name="Wickell D."/>
            <person name="Kuo L.Y."/>
            <person name="Chen X."/>
            <person name="Nie B."/>
            <person name="Liao X."/>
            <person name="Peng D."/>
            <person name="Ji J."/>
            <person name="Jenkins J."/>
            <person name="Williams M."/>
            <person name="Shu S."/>
            <person name="Plott C."/>
            <person name="Barry K."/>
            <person name="Rajasekar S."/>
            <person name="Grimwood J."/>
            <person name="Han X."/>
            <person name="Sun S."/>
            <person name="Hou Z."/>
            <person name="He W."/>
            <person name="Dai G."/>
            <person name="Sun C."/>
            <person name="Schmutz J."/>
            <person name="Leebens-Mack J.H."/>
            <person name="Li F.W."/>
            <person name="Wang L."/>
        </authorList>
    </citation>
    <scope>NUCLEOTIDE SEQUENCE [LARGE SCALE GENOMIC DNA]</scope>
    <source>
        <strain evidence="2">cv. PW_Plant_1</strain>
    </source>
</reference>
<dbReference type="Proteomes" id="UP001162992">
    <property type="component" value="Chromosome 6"/>
</dbReference>
<dbReference type="EMBL" id="CM055097">
    <property type="protein sequence ID" value="KAJ7551231.1"/>
    <property type="molecule type" value="Genomic_DNA"/>
</dbReference>